<dbReference type="HOGENOM" id="CLU_033323_8_0_11"/>
<dbReference type="KEGG" id="afo:Afer_0260"/>
<accession>C7M2I5</accession>
<keyword evidence="3" id="KW-1185">Reference proteome</keyword>
<name>C7M2I5_ACIFD</name>
<evidence type="ECO:0000313" key="2">
    <source>
        <dbReference type="EMBL" id="ACU53229.1"/>
    </source>
</evidence>
<reference evidence="2 3" key="1">
    <citation type="journal article" date="2009" name="Stand. Genomic Sci.">
        <title>Complete genome sequence of Acidimicrobium ferrooxidans type strain (ICP).</title>
        <authorList>
            <person name="Clum A."/>
            <person name="Nolan M."/>
            <person name="Lang E."/>
            <person name="Glavina Del Rio T."/>
            <person name="Tice H."/>
            <person name="Copeland A."/>
            <person name="Cheng J.F."/>
            <person name="Lucas S."/>
            <person name="Chen F."/>
            <person name="Bruce D."/>
            <person name="Goodwin L."/>
            <person name="Pitluck S."/>
            <person name="Ivanova N."/>
            <person name="Mavrommatis K."/>
            <person name="Mikhailova N."/>
            <person name="Pati A."/>
            <person name="Chen A."/>
            <person name="Palaniappan K."/>
            <person name="Goker M."/>
            <person name="Spring S."/>
            <person name="Land M."/>
            <person name="Hauser L."/>
            <person name="Chang Y.J."/>
            <person name="Jeffries C.C."/>
            <person name="Chain P."/>
            <person name="Bristow J."/>
            <person name="Eisen J.A."/>
            <person name="Markowitz V."/>
            <person name="Hugenholtz P."/>
            <person name="Kyrpides N.C."/>
            <person name="Klenk H.P."/>
            <person name="Lapidus A."/>
        </authorList>
    </citation>
    <scope>NUCLEOTIDE SEQUENCE [LARGE SCALE GENOMIC DNA]</scope>
    <source>
        <strain evidence="3">DSM 10331 / JCM 15462 / NBRC 103882 / ICP</strain>
    </source>
</reference>
<dbReference type="eggNOG" id="COG0406">
    <property type="taxonomic scope" value="Bacteria"/>
</dbReference>
<dbReference type="Gene3D" id="3.40.50.1240">
    <property type="entry name" value="Phosphoglycerate mutase-like"/>
    <property type="match status" value="1"/>
</dbReference>
<dbReference type="Pfam" id="PF00300">
    <property type="entry name" value="His_Phos_1"/>
    <property type="match status" value="1"/>
</dbReference>
<evidence type="ECO:0000313" key="3">
    <source>
        <dbReference type="Proteomes" id="UP000000771"/>
    </source>
</evidence>
<feature type="binding site" evidence="1">
    <location>
        <position position="63"/>
    </location>
    <ligand>
        <name>substrate</name>
    </ligand>
</feature>
<protein>
    <submittedName>
        <fullName evidence="2">Phosphoglycerate mutase</fullName>
    </submittedName>
</protein>
<dbReference type="STRING" id="525909.Afer_0260"/>
<dbReference type="SUPFAM" id="SSF53254">
    <property type="entry name" value="Phosphoglycerate mutase-like"/>
    <property type="match status" value="1"/>
</dbReference>
<dbReference type="PANTHER" id="PTHR48100">
    <property type="entry name" value="BROAD-SPECIFICITY PHOSPHATASE YOR283W-RELATED"/>
    <property type="match status" value="1"/>
</dbReference>
<dbReference type="GO" id="GO:0005737">
    <property type="term" value="C:cytoplasm"/>
    <property type="evidence" value="ECO:0007669"/>
    <property type="project" value="TreeGrafter"/>
</dbReference>
<dbReference type="CDD" id="cd07067">
    <property type="entry name" value="HP_PGM_like"/>
    <property type="match status" value="1"/>
</dbReference>
<proteinExistence type="predicted"/>
<sequence>MSDRPATLVLVRHGRTPTTGTELPGRRPGLALSDRGEAEARRTAAVLAGRFDAIRLYSSPLERARQTAAALEAVFGTTAIVDDDLAEVDVGAWTGWSLGRVRRRKEWATLLAAASTFRFPEGESLVDVLARIRGFATRIAERHPGEVVVATSHADPIRLLAADALGIHVDGVHRIWVETASSTTFSVTPTSLGLLTLNERTGARWRR</sequence>
<evidence type="ECO:0000256" key="1">
    <source>
        <dbReference type="PIRSR" id="PIRSR613078-2"/>
    </source>
</evidence>
<gene>
    <name evidence="2" type="ordered locus">Afer_0260</name>
</gene>
<dbReference type="GO" id="GO:0016791">
    <property type="term" value="F:phosphatase activity"/>
    <property type="evidence" value="ECO:0007669"/>
    <property type="project" value="TreeGrafter"/>
</dbReference>
<dbReference type="Proteomes" id="UP000000771">
    <property type="component" value="Chromosome"/>
</dbReference>
<dbReference type="InterPro" id="IPR050275">
    <property type="entry name" value="PGM_Phosphatase"/>
</dbReference>
<dbReference type="InterPro" id="IPR029033">
    <property type="entry name" value="His_PPase_superfam"/>
</dbReference>
<dbReference type="OrthoDB" id="4120859at2"/>
<dbReference type="SMART" id="SM00855">
    <property type="entry name" value="PGAM"/>
    <property type="match status" value="1"/>
</dbReference>
<organism evidence="2 3">
    <name type="scientific">Acidimicrobium ferrooxidans (strain DSM 10331 / JCM 15462 / NBRC 103882 / ICP)</name>
    <dbReference type="NCBI Taxonomy" id="525909"/>
    <lineage>
        <taxon>Bacteria</taxon>
        <taxon>Bacillati</taxon>
        <taxon>Actinomycetota</taxon>
        <taxon>Acidimicrobiia</taxon>
        <taxon>Acidimicrobiales</taxon>
        <taxon>Acidimicrobiaceae</taxon>
        <taxon>Acidimicrobium</taxon>
    </lineage>
</organism>
<dbReference type="RefSeq" id="WP_015797734.1">
    <property type="nucleotide sequence ID" value="NC_013124.1"/>
</dbReference>
<dbReference type="PANTHER" id="PTHR48100:SF62">
    <property type="entry name" value="GLUCOSYL-3-PHOSPHOGLYCERATE PHOSPHATASE"/>
    <property type="match status" value="1"/>
</dbReference>
<dbReference type="AlphaFoldDB" id="C7M2I5"/>
<dbReference type="EMBL" id="CP001631">
    <property type="protein sequence ID" value="ACU53229.1"/>
    <property type="molecule type" value="Genomic_DNA"/>
</dbReference>
<dbReference type="InterPro" id="IPR013078">
    <property type="entry name" value="His_Pase_superF_clade-1"/>
</dbReference>